<protein>
    <recommendedName>
        <fullName evidence="2">Centractin</fullName>
    </recommendedName>
    <alternativeName>
        <fullName evidence="3">Actin-like protein</fullName>
    </alternativeName>
    <alternativeName>
        <fullName evidence="4">Actin-related protein 1</fullName>
    </alternativeName>
</protein>
<dbReference type="FunFam" id="3.30.420.40:FF:000050">
    <property type="entry name" value="Actin, alpha skeletal muscle"/>
    <property type="match status" value="1"/>
</dbReference>
<evidence type="ECO:0000313" key="6">
    <source>
        <dbReference type="Proteomes" id="UP000310189"/>
    </source>
</evidence>
<dbReference type="PRINTS" id="PR00190">
    <property type="entry name" value="ACTIN"/>
</dbReference>
<dbReference type="FunFam" id="3.90.640.10:FF:000007">
    <property type="entry name" value="Actin like 7B"/>
    <property type="match status" value="1"/>
</dbReference>
<dbReference type="Proteomes" id="UP000310189">
    <property type="component" value="Unassembled WGS sequence"/>
</dbReference>
<evidence type="ECO:0000256" key="4">
    <source>
        <dbReference type="ARBA" id="ARBA00083222"/>
    </source>
</evidence>
<proteinExistence type="inferred from homology"/>
<dbReference type="Pfam" id="PF00022">
    <property type="entry name" value="Actin"/>
    <property type="match status" value="1"/>
</dbReference>
<evidence type="ECO:0000256" key="3">
    <source>
        <dbReference type="ARBA" id="ARBA00076361"/>
    </source>
</evidence>
<dbReference type="AlphaFoldDB" id="A0A4T0FMP2"/>
<dbReference type="InterPro" id="IPR043129">
    <property type="entry name" value="ATPase_NBD"/>
</dbReference>
<evidence type="ECO:0000256" key="1">
    <source>
        <dbReference type="ARBA" id="ARBA00038483"/>
    </source>
</evidence>
<gene>
    <name evidence="5" type="ORF">E3P99_02279</name>
</gene>
<dbReference type="OrthoDB" id="5132116at2759"/>
<dbReference type="PANTHER" id="PTHR11937">
    <property type="entry name" value="ACTIN"/>
    <property type="match status" value="1"/>
</dbReference>
<organism evidence="5 6">
    <name type="scientific">Wallemia hederae</name>
    <dbReference type="NCBI Taxonomy" id="1540922"/>
    <lineage>
        <taxon>Eukaryota</taxon>
        <taxon>Fungi</taxon>
        <taxon>Dikarya</taxon>
        <taxon>Basidiomycota</taxon>
        <taxon>Wallemiomycotina</taxon>
        <taxon>Wallemiomycetes</taxon>
        <taxon>Wallemiales</taxon>
        <taxon>Wallemiaceae</taxon>
        <taxon>Wallemia</taxon>
    </lineage>
</organism>
<dbReference type="Gene3D" id="3.30.420.40">
    <property type="match status" value="2"/>
</dbReference>
<dbReference type="InterPro" id="IPR004000">
    <property type="entry name" value="Actin"/>
</dbReference>
<dbReference type="SMART" id="SM00268">
    <property type="entry name" value="ACTIN"/>
    <property type="match status" value="1"/>
</dbReference>
<keyword evidence="6" id="KW-1185">Reference proteome</keyword>
<accession>A0A4T0FMP2</accession>
<comment type="caution">
    <text evidence="5">The sequence shown here is derived from an EMBL/GenBank/DDBJ whole genome shotgun (WGS) entry which is preliminary data.</text>
</comment>
<dbReference type="EMBL" id="SPNW01000031">
    <property type="protein sequence ID" value="TIA89035.1"/>
    <property type="molecule type" value="Genomic_DNA"/>
</dbReference>
<comment type="similarity">
    <text evidence="1">Belongs to the actin family. ARP1 subfamily.</text>
</comment>
<dbReference type="SUPFAM" id="SSF53067">
    <property type="entry name" value="Actin-like ATPase domain"/>
    <property type="match status" value="2"/>
</dbReference>
<sequence length="382" mass="42076">MGEVYESSATSSQHFLALAPAKVVSLVKKHQSQSSRQSKSNFKTTLTRYRTLVGREDGGNYIGQDVQSRLDTLDLSHPIEHGVINNWDDMEAIWSQIFAKELGIDPAEHSVLLTDAPLNPKANREKMAEIMFDHFSVTAFHVSMQPVLSLYASGNTSGLVLDSGEGVSYSVPIYEGYAVRHAINKVDLAGKDVTNHLINLLKANDLSFTTPAQREVVRQIKEDLCYVAVDYDEEKDKASSGDQDMQYTLPDGQVITIGGQDRFEAPEALFKPDLIGSESTDISTAVFESIQHCDIDIRKELYGSVVLAGGNTMFNGLAERLRMALNAMAPPSVKIKVQASPERQYSAWIGGSMLASLSTFQEIMVTSDDYAEEGPTAVHRKY</sequence>
<reference evidence="5 6" key="1">
    <citation type="submission" date="2019-03" db="EMBL/GenBank/DDBJ databases">
        <title>Sequencing 23 genomes of Wallemia ichthyophaga.</title>
        <authorList>
            <person name="Gostincar C."/>
        </authorList>
    </citation>
    <scope>NUCLEOTIDE SEQUENCE [LARGE SCALE GENOMIC DNA]</scope>
    <source>
        <strain evidence="5 6">EXF-5753</strain>
    </source>
</reference>
<name>A0A4T0FMP2_9BASI</name>
<evidence type="ECO:0000313" key="5">
    <source>
        <dbReference type="EMBL" id="TIA89035.1"/>
    </source>
</evidence>
<evidence type="ECO:0000256" key="2">
    <source>
        <dbReference type="ARBA" id="ARBA00073387"/>
    </source>
</evidence>
<dbReference type="Gene3D" id="3.90.640.10">
    <property type="entry name" value="Actin, Chain A, domain 4"/>
    <property type="match status" value="1"/>
</dbReference>
<dbReference type="GO" id="GO:0005869">
    <property type="term" value="C:dynactin complex"/>
    <property type="evidence" value="ECO:0007669"/>
    <property type="project" value="UniProtKB-ARBA"/>
</dbReference>